<feature type="transmembrane region" description="Helical" evidence="8">
    <location>
        <begin position="562"/>
        <end position="580"/>
    </location>
</feature>
<organism evidence="11 12">
    <name type="scientific">Thomasclavelia spiroformis</name>
    <dbReference type="NCBI Taxonomy" id="29348"/>
    <lineage>
        <taxon>Bacteria</taxon>
        <taxon>Bacillati</taxon>
        <taxon>Bacillota</taxon>
        <taxon>Erysipelotrichia</taxon>
        <taxon>Erysipelotrichales</taxon>
        <taxon>Coprobacillaceae</taxon>
        <taxon>Thomasclavelia</taxon>
    </lineage>
</organism>
<dbReference type="Pfam" id="PF00005">
    <property type="entry name" value="ABC_tran"/>
    <property type="match status" value="1"/>
</dbReference>
<evidence type="ECO:0000259" key="10">
    <source>
        <dbReference type="PROSITE" id="PS50893"/>
    </source>
</evidence>
<evidence type="ECO:0000256" key="3">
    <source>
        <dbReference type="ARBA" id="ARBA00022692"/>
    </source>
</evidence>
<feature type="domain" description="FHA" evidence="9">
    <location>
        <begin position="139"/>
        <end position="193"/>
    </location>
</feature>
<keyword evidence="4" id="KW-0547">Nucleotide-binding</keyword>
<dbReference type="Pfam" id="PF00498">
    <property type="entry name" value="FHA"/>
    <property type="match status" value="1"/>
</dbReference>
<dbReference type="PANTHER" id="PTHR48041:SF139">
    <property type="entry name" value="PROTEIN SCARLET"/>
    <property type="match status" value="1"/>
</dbReference>
<feature type="transmembrane region" description="Helical" evidence="8">
    <location>
        <begin position="531"/>
        <end position="550"/>
    </location>
</feature>
<feature type="transmembrane region" description="Helical" evidence="8">
    <location>
        <begin position="645"/>
        <end position="665"/>
    </location>
</feature>
<dbReference type="InterPro" id="IPR008984">
    <property type="entry name" value="SMAD_FHA_dom_sf"/>
</dbReference>
<dbReference type="SMART" id="SM00240">
    <property type="entry name" value="FHA"/>
    <property type="match status" value="1"/>
</dbReference>
<dbReference type="PROSITE" id="PS50006">
    <property type="entry name" value="FHA_DOMAIN"/>
    <property type="match status" value="1"/>
</dbReference>
<keyword evidence="5 11" id="KW-0067">ATP-binding</keyword>
<evidence type="ECO:0000256" key="4">
    <source>
        <dbReference type="ARBA" id="ARBA00022741"/>
    </source>
</evidence>
<dbReference type="GO" id="GO:0005524">
    <property type="term" value="F:ATP binding"/>
    <property type="evidence" value="ECO:0007669"/>
    <property type="project" value="UniProtKB-KW"/>
</dbReference>
<dbReference type="PROSITE" id="PS00211">
    <property type="entry name" value="ABC_TRANSPORTER_1"/>
    <property type="match status" value="1"/>
</dbReference>
<dbReference type="SUPFAM" id="SSF49879">
    <property type="entry name" value="SMAD/FHA domain"/>
    <property type="match status" value="1"/>
</dbReference>
<keyword evidence="7 8" id="KW-0472">Membrane</keyword>
<evidence type="ECO:0000256" key="7">
    <source>
        <dbReference type="ARBA" id="ARBA00023136"/>
    </source>
</evidence>
<name>A0A921GAM6_9FIRM</name>
<keyword evidence="3 8" id="KW-0812">Transmembrane</keyword>
<reference evidence="11" key="1">
    <citation type="journal article" date="2021" name="PeerJ">
        <title>Extensive microbial diversity within the chicken gut microbiome revealed by metagenomics and culture.</title>
        <authorList>
            <person name="Gilroy R."/>
            <person name="Ravi A."/>
            <person name="Getino M."/>
            <person name="Pursley I."/>
            <person name="Horton D.L."/>
            <person name="Alikhan N.F."/>
            <person name="Baker D."/>
            <person name="Gharbi K."/>
            <person name="Hall N."/>
            <person name="Watson M."/>
            <person name="Adriaenssens E.M."/>
            <person name="Foster-Nyarko E."/>
            <person name="Jarju S."/>
            <person name="Secka A."/>
            <person name="Antonio M."/>
            <person name="Oren A."/>
            <person name="Chaudhuri R.R."/>
            <person name="La Ragione R."/>
            <person name="Hildebrand F."/>
            <person name="Pallen M.J."/>
        </authorList>
    </citation>
    <scope>NUCLEOTIDE SEQUENCE</scope>
    <source>
        <strain evidence="11">CHK193-16274</strain>
    </source>
</reference>
<dbReference type="GO" id="GO:0016020">
    <property type="term" value="C:membrane"/>
    <property type="evidence" value="ECO:0007669"/>
    <property type="project" value="UniProtKB-SubCell"/>
</dbReference>
<dbReference type="InterPro" id="IPR050352">
    <property type="entry name" value="ABCG_transporters"/>
</dbReference>
<dbReference type="Proteomes" id="UP000749320">
    <property type="component" value="Unassembled WGS sequence"/>
</dbReference>
<feature type="transmembrane region" description="Helical" evidence="8">
    <location>
        <begin position="600"/>
        <end position="625"/>
    </location>
</feature>
<dbReference type="SMART" id="SM00382">
    <property type="entry name" value="AAA"/>
    <property type="match status" value="1"/>
</dbReference>
<dbReference type="InterPro" id="IPR017871">
    <property type="entry name" value="ABC_transporter-like_CS"/>
</dbReference>
<dbReference type="GO" id="GO:0140359">
    <property type="term" value="F:ABC-type transporter activity"/>
    <property type="evidence" value="ECO:0007669"/>
    <property type="project" value="InterPro"/>
</dbReference>
<evidence type="ECO:0000256" key="2">
    <source>
        <dbReference type="ARBA" id="ARBA00022448"/>
    </source>
</evidence>
<dbReference type="PANTHER" id="PTHR48041">
    <property type="entry name" value="ABC TRANSPORTER G FAMILY MEMBER 28"/>
    <property type="match status" value="1"/>
</dbReference>
<dbReference type="Gene3D" id="3.40.50.300">
    <property type="entry name" value="P-loop containing nucleotide triphosphate hydrolases"/>
    <property type="match status" value="1"/>
</dbReference>
<dbReference type="AlphaFoldDB" id="A0A921GAM6"/>
<feature type="transmembrane region" description="Helical" evidence="8">
    <location>
        <begin position="672"/>
        <end position="692"/>
    </location>
</feature>
<keyword evidence="2" id="KW-0813">Transport</keyword>
<evidence type="ECO:0000256" key="6">
    <source>
        <dbReference type="ARBA" id="ARBA00022989"/>
    </source>
</evidence>
<dbReference type="InterPro" id="IPR027417">
    <property type="entry name" value="P-loop_NTPase"/>
</dbReference>
<reference evidence="11" key="2">
    <citation type="submission" date="2021-09" db="EMBL/GenBank/DDBJ databases">
        <authorList>
            <person name="Gilroy R."/>
        </authorList>
    </citation>
    <scope>NUCLEOTIDE SEQUENCE</scope>
    <source>
        <strain evidence="11">CHK193-16274</strain>
    </source>
</reference>
<dbReference type="InterPro" id="IPR003439">
    <property type="entry name" value="ABC_transporter-like_ATP-bd"/>
</dbReference>
<gene>
    <name evidence="11" type="ORF">K8V91_07675</name>
</gene>
<sequence length="779" mass="87711">MKLKSEETKDLKGFKHKTKRGENYFLTIFDDSGIKTINISNLNKKLITFGNGKNNDITISSDIIATRQGYFEITEYGVLAVNTTKGIFMKGTDNRIYDEIYLAEGSFIKITSRDNDSTKGILIVMSIGRNLNEWKEYSLKLGRNTLGSEKNNDIVLPSKGIAKKHASIYYFRNNITIADEGSLNGIYINRKKILPAKNKKIENLDVILIGNSKIVVFGDKLIYQLSESGVQVDALDIVKKVRVKFKTQEIASHTSMTIKPSEFVAFVGGSGAGKSTFMKCISGVDRPTSGRVLINGENLYDNYDELKYNIGYVPQEDIVYSNLTLHDTLQYAAKLRMPDNTTRKERNIRIKEVLEIVQLTELENSYIRQLSGGQRKRASIAVELIADPNLFFLDEPTSGLDPGTERSIMLTLRKMAEMGKTVILVTHNTLNLHLCDKVAFFGKGGKLCFFGRPKDALEFFGVDDFVDIYTLLNEDVELWYNKFKSIEETIKVEEDIEEKAKIKKKKKSFFRQLMILISRYIKLITNDFQQLFLLIAQAPVVAILLAMVASEDIYSSYDDTKAIMFSIGCASIWLGLLNSVQEICKEKVILQKEHMADLKLSSYLLSKFIVQGIIAFIQATLLVGIFQKIVGSSEHSILIDGYWDIQLVSFLSILAAASTGLFISAVVKNSNIAMSVIPLILVPQLLYSGMLFKLDGITDFVSNFVLCRWTVEALGTSVNLNDLTHIAQTINPLIEIEPENYFTFTTEHMIEVIGIILLMTAVLMLASYFVLRKNVNKNM</sequence>
<comment type="subcellular location">
    <subcellularLocation>
        <location evidence="1">Membrane</location>
        <topology evidence="1">Multi-pass membrane protein</topology>
    </subcellularLocation>
</comment>
<accession>A0A921GAM6</accession>
<evidence type="ECO:0000256" key="8">
    <source>
        <dbReference type="SAM" id="Phobius"/>
    </source>
</evidence>
<dbReference type="EMBL" id="DYWV01000257">
    <property type="protein sequence ID" value="HJF40788.1"/>
    <property type="molecule type" value="Genomic_DNA"/>
</dbReference>
<evidence type="ECO:0000256" key="1">
    <source>
        <dbReference type="ARBA" id="ARBA00004141"/>
    </source>
</evidence>
<evidence type="ECO:0000313" key="11">
    <source>
        <dbReference type="EMBL" id="HJF40788.1"/>
    </source>
</evidence>
<comment type="caution">
    <text evidence="11">The sequence shown here is derived from an EMBL/GenBank/DDBJ whole genome shotgun (WGS) entry which is preliminary data.</text>
</comment>
<evidence type="ECO:0000259" key="9">
    <source>
        <dbReference type="PROSITE" id="PS50006"/>
    </source>
</evidence>
<dbReference type="InterPro" id="IPR013525">
    <property type="entry name" value="ABC2_TM"/>
</dbReference>
<dbReference type="PROSITE" id="PS50893">
    <property type="entry name" value="ABC_TRANSPORTER_2"/>
    <property type="match status" value="1"/>
</dbReference>
<proteinExistence type="predicted"/>
<dbReference type="GO" id="GO:0016887">
    <property type="term" value="F:ATP hydrolysis activity"/>
    <property type="evidence" value="ECO:0007669"/>
    <property type="project" value="InterPro"/>
</dbReference>
<evidence type="ECO:0000313" key="12">
    <source>
        <dbReference type="Proteomes" id="UP000749320"/>
    </source>
</evidence>
<keyword evidence="6 8" id="KW-1133">Transmembrane helix</keyword>
<protein>
    <submittedName>
        <fullName evidence="11">ATP-binding cassette domain-containing protein</fullName>
    </submittedName>
</protein>
<dbReference type="CDD" id="cd00060">
    <property type="entry name" value="FHA"/>
    <property type="match status" value="1"/>
</dbReference>
<feature type="domain" description="ABC transporter" evidence="10">
    <location>
        <begin position="232"/>
        <end position="469"/>
    </location>
</feature>
<dbReference type="InterPro" id="IPR000253">
    <property type="entry name" value="FHA_dom"/>
</dbReference>
<dbReference type="Pfam" id="PF01061">
    <property type="entry name" value="ABC2_membrane"/>
    <property type="match status" value="1"/>
</dbReference>
<evidence type="ECO:0000256" key="5">
    <source>
        <dbReference type="ARBA" id="ARBA00022840"/>
    </source>
</evidence>
<dbReference type="Gene3D" id="2.60.200.20">
    <property type="match status" value="1"/>
</dbReference>
<dbReference type="InterPro" id="IPR003593">
    <property type="entry name" value="AAA+_ATPase"/>
</dbReference>
<feature type="transmembrane region" description="Helical" evidence="8">
    <location>
        <begin position="752"/>
        <end position="771"/>
    </location>
</feature>
<dbReference type="SUPFAM" id="SSF52540">
    <property type="entry name" value="P-loop containing nucleoside triphosphate hydrolases"/>
    <property type="match status" value="1"/>
</dbReference>